<dbReference type="PROSITE" id="PS51257">
    <property type="entry name" value="PROKAR_LIPOPROTEIN"/>
    <property type="match status" value="1"/>
</dbReference>
<feature type="region of interest" description="Disordered" evidence="2">
    <location>
        <begin position="26"/>
        <end position="48"/>
    </location>
</feature>
<evidence type="ECO:0000256" key="3">
    <source>
        <dbReference type="SAM" id="SignalP"/>
    </source>
</evidence>
<evidence type="ECO:0000256" key="2">
    <source>
        <dbReference type="SAM" id="MobiDB-lite"/>
    </source>
</evidence>
<comment type="caution">
    <text evidence="4">The sequence shown here is derived from an EMBL/GenBank/DDBJ whole genome shotgun (WGS) entry which is preliminary data.</text>
</comment>
<dbReference type="EMBL" id="BSOJ01000030">
    <property type="protein sequence ID" value="GLR27397.1"/>
    <property type="molecule type" value="Genomic_DNA"/>
</dbReference>
<feature type="repeat" description="TPR" evidence="1">
    <location>
        <begin position="520"/>
        <end position="553"/>
    </location>
</feature>
<feature type="signal peptide" evidence="3">
    <location>
        <begin position="1"/>
        <end position="24"/>
    </location>
</feature>
<evidence type="ECO:0000256" key="1">
    <source>
        <dbReference type="PROSITE-ProRule" id="PRU00339"/>
    </source>
</evidence>
<dbReference type="Gene3D" id="1.25.40.10">
    <property type="entry name" value="Tetratricopeptide repeat domain"/>
    <property type="match status" value="2"/>
</dbReference>
<keyword evidence="3" id="KW-0732">Signal</keyword>
<dbReference type="PANTHER" id="PTHR12558:SF13">
    <property type="entry name" value="CELL DIVISION CYCLE PROTEIN 27 HOMOLOG"/>
    <property type="match status" value="1"/>
</dbReference>
<feature type="repeat" description="TPR" evidence="1">
    <location>
        <begin position="276"/>
        <end position="309"/>
    </location>
</feature>
<keyword evidence="5" id="KW-1185">Reference proteome</keyword>
<dbReference type="Pfam" id="PF13181">
    <property type="entry name" value="TPR_8"/>
    <property type="match status" value="1"/>
</dbReference>
<accession>A0ABQ5YV99</accession>
<evidence type="ECO:0008006" key="6">
    <source>
        <dbReference type="Google" id="ProtNLM"/>
    </source>
</evidence>
<feature type="chain" id="PRO_5047322293" description="Tetratricopeptide repeat protein" evidence="3">
    <location>
        <begin position="25"/>
        <end position="589"/>
    </location>
</feature>
<sequence>MNFSSNRSAALLGLAITVALSGCASTQGKKPESAQPPPGQSSAKKPVTQGEYKAQIQSMVAKDPMFALLAAELAAQRGDNYSAVIAYTEAAKALKRADLAKRAVELSLNDNDPELSLSAAQTWYTLAPTDPQAKRSVLLLQLSTNRVDEAMPALKDYVADLRKLEEQHPGISGVTPDKVTLELLLRIPDKDKAYNTGLKLLGDDPTNDNNQNLLSQLAYSTDHYPQAVAHIEQAIKVKPAENYYVLLAQYLEKRDGNSNAAIALLTAQTAQHPKWFAARLYLARTYTQAADWPNAKTVFDQLIQMQPDNYALYSSQGFVLSKLHERRGAEKYFQTYLKKMPADQIQNEPLIYLTLSGLALDDKDYKGALRWIDKAPDAAENIDLQLRKSLILEQSGKMPQAMKVLDDYQPQDDDEGVRIILARSQLAEKQKQPKTSETILDKGLSTYPDQPDLLYERSMVAERQDDLVAVEKYLRRLIAVKPDSANGYNALGYTFADHGIRLDEALELIQKANSLSPNDPFILDSLGWVYFKLGRNAEAEETLKKALSIRSDQEIGTHLVQVLLKSGKKAEAQQLADKLKTQFPAKQSL</sequence>
<dbReference type="PROSITE" id="PS50005">
    <property type="entry name" value="TPR"/>
    <property type="match status" value="2"/>
</dbReference>
<dbReference type="InterPro" id="IPR011990">
    <property type="entry name" value="TPR-like_helical_dom_sf"/>
</dbReference>
<dbReference type="RefSeq" id="WP_284282157.1">
    <property type="nucleotide sequence ID" value="NZ_BSOJ01000030.1"/>
</dbReference>
<dbReference type="SUPFAM" id="SSF48452">
    <property type="entry name" value="TPR-like"/>
    <property type="match status" value="3"/>
</dbReference>
<dbReference type="SMART" id="SM00028">
    <property type="entry name" value="TPR"/>
    <property type="match status" value="5"/>
</dbReference>
<dbReference type="PANTHER" id="PTHR12558">
    <property type="entry name" value="CELL DIVISION CYCLE 16,23,27"/>
    <property type="match status" value="1"/>
</dbReference>
<reference evidence="5" key="1">
    <citation type="journal article" date="2019" name="Int. J. Syst. Evol. Microbiol.">
        <title>The Global Catalogue of Microorganisms (GCM) 10K type strain sequencing project: providing services to taxonomists for standard genome sequencing and annotation.</title>
        <authorList>
            <consortium name="The Broad Institute Genomics Platform"/>
            <consortium name="The Broad Institute Genome Sequencing Center for Infectious Disease"/>
            <person name="Wu L."/>
            <person name="Ma J."/>
        </authorList>
    </citation>
    <scope>NUCLEOTIDE SEQUENCE [LARGE SCALE GENOMIC DNA]</scope>
    <source>
        <strain evidence="5">NBRC 105857</strain>
    </source>
</reference>
<name>A0ABQ5YV99_9BURK</name>
<dbReference type="Proteomes" id="UP001156664">
    <property type="component" value="Unassembled WGS sequence"/>
</dbReference>
<evidence type="ECO:0000313" key="4">
    <source>
        <dbReference type="EMBL" id="GLR27397.1"/>
    </source>
</evidence>
<proteinExistence type="predicted"/>
<dbReference type="Pfam" id="PF14559">
    <property type="entry name" value="TPR_19"/>
    <property type="match status" value="1"/>
</dbReference>
<keyword evidence="1" id="KW-0802">TPR repeat</keyword>
<organism evidence="4 5">
    <name type="scientific">Limnobacter litoralis</name>
    <dbReference type="NCBI Taxonomy" id="481366"/>
    <lineage>
        <taxon>Bacteria</taxon>
        <taxon>Pseudomonadati</taxon>
        <taxon>Pseudomonadota</taxon>
        <taxon>Betaproteobacteria</taxon>
        <taxon>Burkholderiales</taxon>
        <taxon>Burkholderiaceae</taxon>
        <taxon>Limnobacter</taxon>
    </lineage>
</organism>
<gene>
    <name evidence="4" type="ORF">GCM10007875_24880</name>
</gene>
<protein>
    <recommendedName>
        <fullName evidence="6">Tetratricopeptide repeat protein</fullName>
    </recommendedName>
</protein>
<dbReference type="InterPro" id="IPR019734">
    <property type="entry name" value="TPR_rpt"/>
</dbReference>
<evidence type="ECO:0000313" key="5">
    <source>
        <dbReference type="Proteomes" id="UP001156664"/>
    </source>
</evidence>